<name>A0ABU3NXZ0_9FIRM</name>
<proteinExistence type="predicted"/>
<dbReference type="Proteomes" id="UP001254848">
    <property type="component" value="Unassembled WGS sequence"/>
</dbReference>
<dbReference type="RefSeq" id="WP_413779651.1">
    <property type="nucleotide sequence ID" value="NZ_JAUOZS010000001.1"/>
</dbReference>
<reference evidence="1 2" key="1">
    <citation type="submission" date="2023-07" db="EMBL/GenBank/DDBJ databases">
        <title>The novel representative of Negativicutes class, Anaeroselena agilis gen. nov. sp. nov.</title>
        <authorList>
            <person name="Prokofeva M.I."/>
            <person name="Elcheninov A.G."/>
            <person name="Klyukina A."/>
            <person name="Kublanov I.V."/>
            <person name="Frolov E.N."/>
            <person name="Podosokorskaya O.A."/>
        </authorList>
    </citation>
    <scope>NUCLEOTIDE SEQUENCE [LARGE SCALE GENOMIC DNA]</scope>
    <source>
        <strain evidence="1 2">4137-cl</strain>
    </source>
</reference>
<comment type="caution">
    <text evidence="1">The sequence shown here is derived from an EMBL/GenBank/DDBJ whole genome shotgun (WGS) entry which is preliminary data.</text>
</comment>
<dbReference type="EMBL" id="JAUOZS010000001">
    <property type="protein sequence ID" value="MDT8901127.1"/>
    <property type="molecule type" value="Genomic_DNA"/>
</dbReference>
<accession>A0ABU3NXZ0</accession>
<protein>
    <submittedName>
        <fullName evidence="1">Uncharacterized protein</fullName>
    </submittedName>
</protein>
<sequence length="40" mass="4635">MKTYTCPKHGSVGKQNAYTARKHTKCCICHRKVRVEEGER</sequence>
<evidence type="ECO:0000313" key="2">
    <source>
        <dbReference type="Proteomes" id="UP001254848"/>
    </source>
</evidence>
<evidence type="ECO:0000313" key="1">
    <source>
        <dbReference type="EMBL" id="MDT8901127.1"/>
    </source>
</evidence>
<gene>
    <name evidence="1" type="ORF">Q4T40_07750</name>
</gene>
<organism evidence="1 2">
    <name type="scientific">Anaeroselena agilis</name>
    <dbReference type="NCBI Taxonomy" id="3063788"/>
    <lineage>
        <taxon>Bacteria</taxon>
        <taxon>Bacillati</taxon>
        <taxon>Bacillota</taxon>
        <taxon>Negativicutes</taxon>
        <taxon>Acetonemataceae</taxon>
        <taxon>Anaeroselena</taxon>
    </lineage>
</organism>
<keyword evidence="2" id="KW-1185">Reference proteome</keyword>